<feature type="domain" description="D-isomer specific 2-hydroxyacid dehydrogenase NAD-binding" evidence="6">
    <location>
        <begin position="120"/>
        <end position="295"/>
    </location>
</feature>
<feature type="domain" description="D-isomer specific 2-hydroxyacid dehydrogenase catalytic" evidence="5">
    <location>
        <begin position="54"/>
        <end position="328"/>
    </location>
</feature>
<proteinExistence type="inferred from homology"/>
<dbReference type="Pfam" id="PF00389">
    <property type="entry name" value="2-Hacid_dh"/>
    <property type="match status" value="1"/>
</dbReference>
<dbReference type="SUPFAM" id="SSF52283">
    <property type="entry name" value="Formate/glycerate dehydrogenase catalytic domain-like"/>
    <property type="match status" value="1"/>
</dbReference>
<accession>A0A6B1DUP8</accession>
<name>A0A6B1DUP8_9CHLR</name>
<dbReference type="FunFam" id="3.40.50.720:FF:000203">
    <property type="entry name" value="D-3-phosphoglycerate dehydrogenase (SerA)"/>
    <property type="match status" value="1"/>
</dbReference>
<keyword evidence="2 4" id="KW-0560">Oxidoreductase</keyword>
<dbReference type="SUPFAM" id="SSF51735">
    <property type="entry name" value="NAD(P)-binding Rossmann-fold domains"/>
    <property type="match status" value="1"/>
</dbReference>
<evidence type="ECO:0000313" key="7">
    <source>
        <dbReference type="EMBL" id="MYD90716.1"/>
    </source>
</evidence>
<dbReference type="GO" id="GO:0016616">
    <property type="term" value="F:oxidoreductase activity, acting on the CH-OH group of donors, NAD or NADP as acceptor"/>
    <property type="evidence" value="ECO:0007669"/>
    <property type="project" value="InterPro"/>
</dbReference>
<gene>
    <name evidence="7" type="ORF">F4Y08_10340</name>
</gene>
<dbReference type="InterPro" id="IPR050857">
    <property type="entry name" value="D-2-hydroxyacid_DH"/>
</dbReference>
<evidence type="ECO:0000256" key="4">
    <source>
        <dbReference type="RuleBase" id="RU003719"/>
    </source>
</evidence>
<evidence type="ECO:0000259" key="6">
    <source>
        <dbReference type="Pfam" id="PF02826"/>
    </source>
</evidence>
<keyword evidence="3" id="KW-0520">NAD</keyword>
<dbReference type="PROSITE" id="PS00670">
    <property type="entry name" value="D_2_HYDROXYACID_DH_2"/>
    <property type="match status" value="1"/>
</dbReference>
<evidence type="ECO:0000256" key="1">
    <source>
        <dbReference type="ARBA" id="ARBA00005854"/>
    </source>
</evidence>
<dbReference type="InterPro" id="IPR029753">
    <property type="entry name" value="D-isomer_DH_CS"/>
</dbReference>
<dbReference type="PROSITE" id="PS00671">
    <property type="entry name" value="D_2_HYDROXYACID_DH_3"/>
    <property type="match status" value="1"/>
</dbReference>
<dbReference type="PANTHER" id="PTHR42789:SF1">
    <property type="entry name" value="D-ISOMER SPECIFIC 2-HYDROXYACID DEHYDROGENASE FAMILY PROTEIN (AFU_ORTHOLOGUE AFUA_6G10090)"/>
    <property type="match status" value="1"/>
</dbReference>
<dbReference type="EMBL" id="VXPY01000074">
    <property type="protein sequence ID" value="MYD90716.1"/>
    <property type="molecule type" value="Genomic_DNA"/>
</dbReference>
<dbReference type="AlphaFoldDB" id="A0A6B1DUP8"/>
<sequence>MLTIGVSADFHTLGRSVVEPVERALAAAPRHVQYRWFEATGEDAAGPYVSANDIAGLDGAVLLAYRFAEASLTEESTLAVIGRWGVGYDRLDVPTLTRHGCLLAITPDGVRRPVAEAIVTLLLALAKQLMPRAGVVASGDWNLRNATLSYGLEGKVVGSVGMGNIGADLFRLLAPFGFARMLAHDPYVSSELAAQLGVELVGLDELLAESDFVALNCPLNAETHHLMNRERLARMKPTAYLINTARGPVVDQEALVEALQQGGIAGAGLDVQDPEPLPLPHPLTELDNVILTPHTLAWTDQLYELNGTGAVENVLSVLRGDIPAPTVNREVVGSSRFQASLARFRAAAA</sequence>
<evidence type="ECO:0000259" key="5">
    <source>
        <dbReference type="Pfam" id="PF00389"/>
    </source>
</evidence>
<evidence type="ECO:0000256" key="3">
    <source>
        <dbReference type="ARBA" id="ARBA00023027"/>
    </source>
</evidence>
<comment type="similarity">
    <text evidence="1 4">Belongs to the D-isomer specific 2-hydroxyacid dehydrogenase family.</text>
</comment>
<evidence type="ECO:0000256" key="2">
    <source>
        <dbReference type="ARBA" id="ARBA00023002"/>
    </source>
</evidence>
<protein>
    <submittedName>
        <fullName evidence="7">Dehydrogenase</fullName>
    </submittedName>
</protein>
<dbReference type="Pfam" id="PF02826">
    <property type="entry name" value="2-Hacid_dh_C"/>
    <property type="match status" value="1"/>
</dbReference>
<dbReference type="Gene3D" id="3.40.50.720">
    <property type="entry name" value="NAD(P)-binding Rossmann-like Domain"/>
    <property type="match status" value="2"/>
</dbReference>
<organism evidence="7">
    <name type="scientific">Caldilineaceae bacterium SB0662_bin_9</name>
    <dbReference type="NCBI Taxonomy" id="2605258"/>
    <lineage>
        <taxon>Bacteria</taxon>
        <taxon>Bacillati</taxon>
        <taxon>Chloroflexota</taxon>
        <taxon>Caldilineae</taxon>
        <taxon>Caldilineales</taxon>
        <taxon>Caldilineaceae</taxon>
    </lineage>
</organism>
<reference evidence="7" key="1">
    <citation type="submission" date="2019-09" db="EMBL/GenBank/DDBJ databases">
        <title>Characterisation of the sponge microbiome using genome-centric metagenomics.</title>
        <authorList>
            <person name="Engelberts J.P."/>
            <person name="Robbins S.J."/>
            <person name="De Goeij J.M."/>
            <person name="Aranda M."/>
            <person name="Bell S.C."/>
            <person name="Webster N.S."/>
        </authorList>
    </citation>
    <scope>NUCLEOTIDE SEQUENCE</scope>
    <source>
        <strain evidence="7">SB0662_bin_9</strain>
    </source>
</reference>
<dbReference type="GO" id="GO:0051287">
    <property type="term" value="F:NAD binding"/>
    <property type="evidence" value="ECO:0007669"/>
    <property type="project" value="InterPro"/>
</dbReference>
<comment type="caution">
    <text evidence="7">The sequence shown here is derived from an EMBL/GenBank/DDBJ whole genome shotgun (WGS) entry which is preliminary data.</text>
</comment>
<dbReference type="InterPro" id="IPR006139">
    <property type="entry name" value="D-isomer_2_OHA_DH_cat_dom"/>
</dbReference>
<dbReference type="InterPro" id="IPR006140">
    <property type="entry name" value="D-isomer_DH_NAD-bd"/>
</dbReference>
<dbReference type="InterPro" id="IPR036291">
    <property type="entry name" value="NAD(P)-bd_dom_sf"/>
</dbReference>
<dbReference type="PANTHER" id="PTHR42789">
    <property type="entry name" value="D-ISOMER SPECIFIC 2-HYDROXYACID DEHYDROGENASE FAMILY PROTEIN (AFU_ORTHOLOGUE AFUA_6G10090)"/>
    <property type="match status" value="1"/>
</dbReference>